<dbReference type="AlphaFoldDB" id="A0A9D1RBY1"/>
<evidence type="ECO:0000313" key="9">
    <source>
        <dbReference type="Proteomes" id="UP000824263"/>
    </source>
</evidence>
<dbReference type="EMBL" id="DXGF01000183">
    <property type="protein sequence ID" value="HIW84700.1"/>
    <property type="molecule type" value="Genomic_DNA"/>
</dbReference>
<evidence type="ECO:0000259" key="7">
    <source>
        <dbReference type="PROSITE" id="PS51918"/>
    </source>
</evidence>
<dbReference type="SFLD" id="SFLDS00029">
    <property type="entry name" value="Radical_SAM"/>
    <property type="match status" value="1"/>
</dbReference>
<dbReference type="Proteomes" id="UP000824263">
    <property type="component" value="Unassembled WGS sequence"/>
</dbReference>
<evidence type="ECO:0000256" key="3">
    <source>
        <dbReference type="ARBA" id="ARBA00022691"/>
    </source>
</evidence>
<dbReference type="InterPro" id="IPR034457">
    <property type="entry name" value="Organic_radical-activating"/>
</dbReference>
<accession>A0A9D1RBY1</accession>
<dbReference type="PROSITE" id="PS51918">
    <property type="entry name" value="RADICAL_SAM"/>
    <property type="match status" value="1"/>
</dbReference>
<dbReference type="InterPro" id="IPR012840">
    <property type="entry name" value="NrdG2"/>
</dbReference>
<sequence length="231" mass="26346">MVIQGLQKLTLLDYPQKVACTVFTAGCNFRCPFCHNASLVIDTYKNQEIPGEEFFAFLRKRQGILDGVCVTGGEPLIQHGIEDFVREIKRLGYAVKLDTNGSFPDKLQRIVEAGLVDYVAMDIKNSQENYGRTVGIEGYDLRNIHRSVQYLLSDPISYEFRTTVVREFHQRSDFESIGKWIRGARQYYLQQFVDSGDLIRGGLRGYSKDIMKQALEVVKPYVISAELRGVE</sequence>
<evidence type="ECO:0000256" key="5">
    <source>
        <dbReference type="ARBA" id="ARBA00023004"/>
    </source>
</evidence>
<keyword evidence="6" id="KW-0411">Iron-sulfur</keyword>
<evidence type="ECO:0000256" key="6">
    <source>
        <dbReference type="ARBA" id="ARBA00023014"/>
    </source>
</evidence>
<dbReference type="PANTHER" id="PTHR30352">
    <property type="entry name" value="PYRUVATE FORMATE-LYASE-ACTIVATING ENZYME"/>
    <property type="match status" value="1"/>
</dbReference>
<keyword evidence="4" id="KW-0479">Metal-binding</keyword>
<keyword evidence="3" id="KW-0949">S-adenosyl-L-methionine</keyword>
<organism evidence="8 9">
    <name type="scientific">Candidatus Dorea gallistercoris</name>
    <dbReference type="NCBI Taxonomy" id="2838542"/>
    <lineage>
        <taxon>Bacteria</taxon>
        <taxon>Bacillati</taxon>
        <taxon>Bacillota</taxon>
        <taxon>Clostridia</taxon>
        <taxon>Lachnospirales</taxon>
        <taxon>Lachnospiraceae</taxon>
        <taxon>Dorea</taxon>
    </lineage>
</organism>
<reference evidence="8" key="2">
    <citation type="submission" date="2021-04" db="EMBL/GenBank/DDBJ databases">
        <authorList>
            <person name="Gilroy R."/>
        </authorList>
    </citation>
    <scope>NUCLEOTIDE SEQUENCE</scope>
    <source>
        <strain evidence="8">ChiSxjej1B13-11762</strain>
    </source>
</reference>
<dbReference type="SUPFAM" id="SSF102114">
    <property type="entry name" value="Radical SAM enzymes"/>
    <property type="match status" value="1"/>
</dbReference>
<evidence type="ECO:0000256" key="4">
    <source>
        <dbReference type="ARBA" id="ARBA00022723"/>
    </source>
</evidence>
<protein>
    <submittedName>
        <fullName evidence="8">Anaerobic ribonucleoside-triphosphate reductase activating protein</fullName>
    </submittedName>
</protein>
<comment type="caution">
    <text evidence="8">The sequence shown here is derived from an EMBL/GenBank/DDBJ whole genome shotgun (WGS) entry which is preliminary data.</text>
</comment>
<dbReference type="SFLD" id="SFLDG01094">
    <property type="entry name" value="Uncharacterised_Radical_SAM_Su"/>
    <property type="match status" value="1"/>
</dbReference>
<dbReference type="Pfam" id="PF04055">
    <property type="entry name" value="Radical_SAM"/>
    <property type="match status" value="1"/>
</dbReference>
<gene>
    <name evidence="8" type="ORF">H9873_10320</name>
</gene>
<reference evidence="8" key="1">
    <citation type="journal article" date="2021" name="PeerJ">
        <title>Extensive microbial diversity within the chicken gut microbiome revealed by metagenomics and culture.</title>
        <authorList>
            <person name="Gilroy R."/>
            <person name="Ravi A."/>
            <person name="Getino M."/>
            <person name="Pursley I."/>
            <person name="Horton D.L."/>
            <person name="Alikhan N.F."/>
            <person name="Baker D."/>
            <person name="Gharbi K."/>
            <person name="Hall N."/>
            <person name="Watson M."/>
            <person name="Adriaenssens E.M."/>
            <person name="Foster-Nyarko E."/>
            <person name="Jarju S."/>
            <person name="Secka A."/>
            <person name="Antonio M."/>
            <person name="Oren A."/>
            <person name="Chaudhuri R.R."/>
            <person name="La Ragione R."/>
            <person name="Hildebrand F."/>
            <person name="Pallen M.J."/>
        </authorList>
    </citation>
    <scope>NUCLEOTIDE SEQUENCE</scope>
    <source>
        <strain evidence="8">ChiSxjej1B13-11762</strain>
    </source>
</reference>
<comment type="cofactor">
    <cofactor evidence="1">
        <name>[4Fe-4S] cluster</name>
        <dbReference type="ChEBI" id="CHEBI:49883"/>
    </cofactor>
</comment>
<dbReference type="GO" id="GO:0051539">
    <property type="term" value="F:4 iron, 4 sulfur cluster binding"/>
    <property type="evidence" value="ECO:0007669"/>
    <property type="project" value="UniProtKB-KW"/>
</dbReference>
<evidence type="ECO:0000313" key="8">
    <source>
        <dbReference type="EMBL" id="HIW84700.1"/>
    </source>
</evidence>
<proteinExistence type="predicted"/>
<evidence type="ECO:0000256" key="1">
    <source>
        <dbReference type="ARBA" id="ARBA00001966"/>
    </source>
</evidence>
<dbReference type="InterPro" id="IPR058240">
    <property type="entry name" value="rSAM_sf"/>
</dbReference>
<dbReference type="NCBIfam" id="TIGR02495">
    <property type="entry name" value="NrdG2"/>
    <property type="match status" value="1"/>
</dbReference>
<dbReference type="GO" id="GO:0003824">
    <property type="term" value="F:catalytic activity"/>
    <property type="evidence" value="ECO:0007669"/>
    <property type="project" value="InterPro"/>
</dbReference>
<dbReference type="Gene3D" id="3.20.20.70">
    <property type="entry name" value="Aldolase class I"/>
    <property type="match status" value="1"/>
</dbReference>
<name>A0A9D1RBY1_9FIRM</name>
<dbReference type="GO" id="GO:0046872">
    <property type="term" value="F:metal ion binding"/>
    <property type="evidence" value="ECO:0007669"/>
    <property type="project" value="UniProtKB-KW"/>
</dbReference>
<dbReference type="CDD" id="cd01335">
    <property type="entry name" value="Radical_SAM"/>
    <property type="match status" value="1"/>
</dbReference>
<dbReference type="PANTHER" id="PTHR30352:SF13">
    <property type="entry name" value="GLYCYL-RADICAL ENZYME ACTIVATING ENZYME YJJW-RELATED"/>
    <property type="match status" value="1"/>
</dbReference>
<dbReference type="InterPro" id="IPR013785">
    <property type="entry name" value="Aldolase_TIM"/>
</dbReference>
<keyword evidence="5" id="KW-0408">Iron</keyword>
<feature type="domain" description="Radical SAM core" evidence="7">
    <location>
        <begin position="13"/>
        <end position="231"/>
    </location>
</feature>
<dbReference type="InterPro" id="IPR007197">
    <property type="entry name" value="rSAM"/>
</dbReference>
<dbReference type="SFLD" id="SFLDG01067">
    <property type="entry name" value="SPASM/twitch_domain_containing"/>
    <property type="match status" value="1"/>
</dbReference>
<evidence type="ECO:0000256" key="2">
    <source>
        <dbReference type="ARBA" id="ARBA00022485"/>
    </source>
</evidence>
<keyword evidence="2" id="KW-0004">4Fe-4S</keyword>